<dbReference type="EMBL" id="BGZK01000997">
    <property type="protein sequence ID" value="GBP67958.1"/>
    <property type="molecule type" value="Genomic_DNA"/>
</dbReference>
<name>A0A4C1XWI5_EUMVA</name>
<evidence type="ECO:0000313" key="1">
    <source>
        <dbReference type="EMBL" id="GBP67958.1"/>
    </source>
</evidence>
<accession>A0A4C1XWI5</accession>
<organism evidence="1 2">
    <name type="scientific">Eumeta variegata</name>
    <name type="common">Bagworm moth</name>
    <name type="synonym">Eumeta japonica</name>
    <dbReference type="NCBI Taxonomy" id="151549"/>
    <lineage>
        <taxon>Eukaryota</taxon>
        <taxon>Metazoa</taxon>
        <taxon>Ecdysozoa</taxon>
        <taxon>Arthropoda</taxon>
        <taxon>Hexapoda</taxon>
        <taxon>Insecta</taxon>
        <taxon>Pterygota</taxon>
        <taxon>Neoptera</taxon>
        <taxon>Endopterygota</taxon>
        <taxon>Lepidoptera</taxon>
        <taxon>Glossata</taxon>
        <taxon>Ditrysia</taxon>
        <taxon>Tineoidea</taxon>
        <taxon>Psychidae</taxon>
        <taxon>Oiketicinae</taxon>
        <taxon>Eumeta</taxon>
    </lineage>
</organism>
<evidence type="ECO:0000313" key="2">
    <source>
        <dbReference type="Proteomes" id="UP000299102"/>
    </source>
</evidence>
<sequence length="162" mass="17855">MVDALTVPNQALSSIYADWLNMWLKVWRCHSKKIHIPFLVINSSTERPVGGVDVAPSYVLIFTVKKGVREIFIRADDRRRPLSGRLCNQISASPPADCGSWRRARAGGGGVDACACAFIINTLHYRTCYSGEWGELATLLPLDHAQLDAVGESAAEDSRVLR</sequence>
<dbReference type="Proteomes" id="UP000299102">
    <property type="component" value="Unassembled WGS sequence"/>
</dbReference>
<dbReference type="AlphaFoldDB" id="A0A4C1XWI5"/>
<protein>
    <submittedName>
        <fullName evidence="1">Uncharacterized protein</fullName>
    </submittedName>
</protein>
<proteinExistence type="predicted"/>
<keyword evidence="2" id="KW-1185">Reference proteome</keyword>
<gene>
    <name evidence="1" type="ORF">EVAR_25354_1</name>
</gene>
<comment type="caution">
    <text evidence="1">The sequence shown here is derived from an EMBL/GenBank/DDBJ whole genome shotgun (WGS) entry which is preliminary data.</text>
</comment>
<reference evidence="1 2" key="1">
    <citation type="journal article" date="2019" name="Commun. Biol.">
        <title>The bagworm genome reveals a unique fibroin gene that provides high tensile strength.</title>
        <authorList>
            <person name="Kono N."/>
            <person name="Nakamura H."/>
            <person name="Ohtoshi R."/>
            <person name="Tomita M."/>
            <person name="Numata K."/>
            <person name="Arakawa K."/>
        </authorList>
    </citation>
    <scope>NUCLEOTIDE SEQUENCE [LARGE SCALE GENOMIC DNA]</scope>
</reference>